<dbReference type="SUPFAM" id="SSF47473">
    <property type="entry name" value="EF-hand"/>
    <property type="match status" value="1"/>
</dbReference>
<feature type="compositionally biased region" description="Low complexity" evidence="1">
    <location>
        <begin position="397"/>
        <end position="412"/>
    </location>
</feature>
<dbReference type="InterPro" id="IPR018247">
    <property type="entry name" value="EF_Hand_1_Ca_BS"/>
</dbReference>
<feature type="signal peptide" evidence="2">
    <location>
        <begin position="1"/>
        <end position="17"/>
    </location>
</feature>
<dbReference type="Pfam" id="PF07603">
    <property type="entry name" value="Lcl_C"/>
    <property type="match status" value="2"/>
</dbReference>
<feature type="region of interest" description="Disordered" evidence="1">
    <location>
        <begin position="334"/>
        <end position="367"/>
    </location>
</feature>
<dbReference type="EMBL" id="CAAHFG010000002">
    <property type="protein sequence ID" value="VGO15162.1"/>
    <property type="molecule type" value="Genomic_DNA"/>
</dbReference>
<dbReference type="AlphaFoldDB" id="A0A6C2U523"/>
<dbReference type="GO" id="GO:0005509">
    <property type="term" value="F:calcium ion binding"/>
    <property type="evidence" value="ECO:0007669"/>
    <property type="project" value="InterPro"/>
</dbReference>
<feature type="compositionally biased region" description="Basic and acidic residues" evidence="1">
    <location>
        <begin position="414"/>
        <end position="444"/>
    </location>
</feature>
<dbReference type="PANTHER" id="PTHR35812:SF1">
    <property type="entry name" value="LIPOPROTEIN"/>
    <property type="match status" value="1"/>
</dbReference>
<feature type="compositionally biased region" description="Basic and acidic residues" evidence="1">
    <location>
        <begin position="379"/>
        <end position="390"/>
    </location>
</feature>
<accession>A0A6C2U523</accession>
<dbReference type="Gene3D" id="1.10.238.10">
    <property type="entry name" value="EF-hand"/>
    <property type="match status" value="1"/>
</dbReference>
<dbReference type="RefSeq" id="WP_136080757.1">
    <property type="nucleotide sequence ID" value="NZ_CAAHFG010000002.1"/>
</dbReference>
<organism evidence="4 5">
    <name type="scientific">Pontiella desulfatans</name>
    <dbReference type="NCBI Taxonomy" id="2750659"/>
    <lineage>
        <taxon>Bacteria</taxon>
        <taxon>Pseudomonadati</taxon>
        <taxon>Kiritimatiellota</taxon>
        <taxon>Kiritimatiellia</taxon>
        <taxon>Kiritimatiellales</taxon>
        <taxon>Pontiellaceae</taxon>
        <taxon>Pontiella</taxon>
    </lineage>
</organism>
<dbReference type="InterPro" id="IPR011460">
    <property type="entry name" value="Lcl_C"/>
</dbReference>
<evidence type="ECO:0000313" key="4">
    <source>
        <dbReference type="EMBL" id="VGO15162.1"/>
    </source>
</evidence>
<feature type="domain" description="EF-hand" evidence="3">
    <location>
        <begin position="418"/>
        <end position="440"/>
    </location>
</feature>
<proteinExistence type="predicted"/>
<keyword evidence="2" id="KW-0732">Signal</keyword>
<dbReference type="PROSITE" id="PS50222">
    <property type="entry name" value="EF_HAND_2"/>
    <property type="match status" value="1"/>
</dbReference>
<feature type="region of interest" description="Disordered" evidence="1">
    <location>
        <begin position="379"/>
        <end position="463"/>
    </location>
</feature>
<dbReference type="InterPro" id="IPR011992">
    <property type="entry name" value="EF-hand-dom_pair"/>
</dbReference>
<protein>
    <recommendedName>
        <fullName evidence="3">EF-hand domain-containing protein</fullName>
    </recommendedName>
</protein>
<evidence type="ECO:0000313" key="5">
    <source>
        <dbReference type="Proteomes" id="UP000366872"/>
    </source>
</evidence>
<sequence length="463" mass="50899">MKRLLLIASAFASSAFALTYPIVDTGQTQAYGEDAGQDAHYLANAPSYKDNGDGTVTDLVTGLMWTKDPGDKMTYTDALKNAPKCKVGGHGDWRLPTIKELYSLIKLDGLDPDPMSRDESGLKPFIDDSIFNFTYGKEEDGERIIDSQFASGTKYVSTTMGKNETMFGVNFADGRIKGYPIKSRRGDKLFYVLYVRGNPDYGVNQFKDNGDGTITDAATGLTWMQADSGKGMDWPSALEYAEGMEFAGHSDWRLPNAKELQSIVDYTRSPDTTDSPAIDPIFESTAIKNEGGKKDFAHYWSSSTHASTRSSDTATYFAFGRSLGWMGPDGNKKLMDVHGAGSQRSDPKTGDASQFPEGRGPQGDVIRIDNMVRLVRGGVEKIDPPVAKEPKRGRRGGQLSQSRQTGQRSGGSFMEREDRNGDGKVSEDEFRGPMEHFILLDKNNDGYLSENEAPTGPPPERRR</sequence>
<dbReference type="PROSITE" id="PS00018">
    <property type="entry name" value="EF_HAND_1"/>
    <property type="match status" value="1"/>
</dbReference>
<evidence type="ECO:0000256" key="1">
    <source>
        <dbReference type="SAM" id="MobiDB-lite"/>
    </source>
</evidence>
<evidence type="ECO:0000259" key="3">
    <source>
        <dbReference type="PROSITE" id="PS50222"/>
    </source>
</evidence>
<feature type="chain" id="PRO_5025519936" description="EF-hand domain-containing protein" evidence="2">
    <location>
        <begin position="18"/>
        <end position="463"/>
    </location>
</feature>
<reference evidence="4 5" key="1">
    <citation type="submission" date="2019-04" db="EMBL/GenBank/DDBJ databases">
        <authorList>
            <person name="Van Vliet M D."/>
        </authorList>
    </citation>
    <scope>NUCLEOTIDE SEQUENCE [LARGE SCALE GENOMIC DNA]</scope>
    <source>
        <strain evidence="4 5">F1</strain>
    </source>
</reference>
<name>A0A6C2U523_PONDE</name>
<evidence type="ECO:0000256" key="2">
    <source>
        <dbReference type="SAM" id="SignalP"/>
    </source>
</evidence>
<dbReference type="PANTHER" id="PTHR35812">
    <property type="entry name" value="LIPOPROTEIN"/>
    <property type="match status" value="1"/>
</dbReference>
<gene>
    <name evidence="4" type="ORF">PDESU_03744</name>
</gene>
<dbReference type="InterPro" id="IPR002048">
    <property type="entry name" value="EF_hand_dom"/>
</dbReference>
<dbReference type="Proteomes" id="UP000366872">
    <property type="component" value="Unassembled WGS sequence"/>
</dbReference>
<keyword evidence="5" id="KW-1185">Reference proteome</keyword>